<gene>
    <name evidence="1" type="ORF">Dsin_012606</name>
</gene>
<organism evidence="1 2">
    <name type="scientific">Dipteronia sinensis</name>
    <dbReference type="NCBI Taxonomy" id="43782"/>
    <lineage>
        <taxon>Eukaryota</taxon>
        <taxon>Viridiplantae</taxon>
        <taxon>Streptophyta</taxon>
        <taxon>Embryophyta</taxon>
        <taxon>Tracheophyta</taxon>
        <taxon>Spermatophyta</taxon>
        <taxon>Magnoliopsida</taxon>
        <taxon>eudicotyledons</taxon>
        <taxon>Gunneridae</taxon>
        <taxon>Pentapetalae</taxon>
        <taxon>rosids</taxon>
        <taxon>malvids</taxon>
        <taxon>Sapindales</taxon>
        <taxon>Sapindaceae</taxon>
        <taxon>Hippocastanoideae</taxon>
        <taxon>Acereae</taxon>
        <taxon>Dipteronia</taxon>
    </lineage>
</organism>
<comment type="caution">
    <text evidence="1">The sequence shown here is derived from an EMBL/GenBank/DDBJ whole genome shotgun (WGS) entry which is preliminary data.</text>
</comment>
<evidence type="ECO:0000313" key="2">
    <source>
        <dbReference type="Proteomes" id="UP001281410"/>
    </source>
</evidence>
<dbReference type="Pfam" id="PF04827">
    <property type="entry name" value="Plant_tran"/>
    <property type="match status" value="1"/>
</dbReference>
<dbReference type="EMBL" id="JANJYJ010000004">
    <property type="protein sequence ID" value="KAK3218636.1"/>
    <property type="molecule type" value="Genomic_DNA"/>
</dbReference>
<evidence type="ECO:0000313" key="1">
    <source>
        <dbReference type="EMBL" id="KAK3218636.1"/>
    </source>
</evidence>
<dbReference type="PANTHER" id="PTHR47150">
    <property type="entry name" value="OS12G0169200 PROTEIN"/>
    <property type="match status" value="1"/>
</dbReference>
<dbReference type="InterPro" id="IPR006912">
    <property type="entry name" value="Harbinger_derived_prot"/>
</dbReference>
<reference evidence="1" key="1">
    <citation type="journal article" date="2023" name="Plant J.">
        <title>Genome sequences and population genomics provide insights into the demographic history, inbreeding, and mutation load of two 'living fossil' tree species of Dipteronia.</title>
        <authorList>
            <person name="Feng Y."/>
            <person name="Comes H.P."/>
            <person name="Chen J."/>
            <person name="Zhu S."/>
            <person name="Lu R."/>
            <person name="Zhang X."/>
            <person name="Li P."/>
            <person name="Qiu J."/>
            <person name="Olsen K.M."/>
            <person name="Qiu Y."/>
        </authorList>
    </citation>
    <scope>NUCLEOTIDE SEQUENCE</scope>
    <source>
        <strain evidence="1">NBL</strain>
    </source>
</reference>
<dbReference type="Proteomes" id="UP001281410">
    <property type="component" value="Unassembled WGS sequence"/>
</dbReference>
<dbReference type="PANTHER" id="PTHR47150:SF7">
    <property type="entry name" value="NUCLEASE"/>
    <property type="match status" value="1"/>
</dbReference>
<keyword evidence="2" id="KW-1185">Reference proteome</keyword>
<accession>A0AAE0AIC7</accession>
<proteinExistence type="predicted"/>
<sequence>MLANGLPADATEEYIRIGESTTIESLKRFYHVIVEEFTDEYLRSHNATDVASLLCNGKDHGFPRMLDSLDCMHWKWKNYPTTWAGQYAGCSGSPTIILKVVVDYGLWIWHAYFRLAGLTSDINVLEASHLFANLAQGIAHPAYYAIQGKEYNMSYYLADGIYLKWFTLV</sequence>
<dbReference type="AlphaFoldDB" id="A0AAE0AIC7"/>
<protein>
    <submittedName>
        <fullName evidence="1">Uncharacterized protein</fullName>
    </submittedName>
</protein>
<name>A0AAE0AIC7_9ROSI</name>